<dbReference type="AlphaFoldDB" id="I4D4B8"/>
<accession>I4D4B8</accession>
<keyword evidence="6" id="KW-1185">Reference proteome</keyword>
<sequence length="258" mass="29139">MNRIYFFTGTGNSLHIAEEIANALSDCEIIAIQKGIDPEIPVGYERIGFVFPTYGWGLPIMVSDFLSKVCLSKQSNTYLFAVATCLGIAGNAIPQANVLLKEKGCRLNYGAKIRMFGNAVTNYDMNIKVDEITRRSEKRAIPVVRDIVNKTARRIPSIKKILNRFYLKYISDIPTTDEKLDVNDDCISCGICKSVCPAKNITLEDGKPIFHHQCERCLACIQHCPKRAINYDNKTQSRRRYTHPQVGNKKIANYYTNC</sequence>
<dbReference type="InterPro" id="IPR017896">
    <property type="entry name" value="4Fe4S_Fe-S-bd"/>
</dbReference>
<dbReference type="Gene3D" id="3.40.50.360">
    <property type="match status" value="1"/>
</dbReference>
<evidence type="ECO:0000256" key="2">
    <source>
        <dbReference type="ARBA" id="ARBA00023004"/>
    </source>
</evidence>
<gene>
    <name evidence="5" type="ordered locus">Desaci_1644</name>
</gene>
<dbReference type="SUPFAM" id="SSF54862">
    <property type="entry name" value="4Fe-4S ferredoxins"/>
    <property type="match status" value="1"/>
</dbReference>
<dbReference type="PROSITE" id="PS51379">
    <property type="entry name" value="4FE4S_FER_2"/>
    <property type="match status" value="2"/>
</dbReference>
<dbReference type="SUPFAM" id="SSF52218">
    <property type="entry name" value="Flavoproteins"/>
    <property type="match status" value="1"/>
</dbReference>
<dbReference type="NCBIfam" id="NF038196">
    <property type="entry name" value="ferrodoxin_EFR1"/>
    <property type="match status" value="1"/>
</dbReference>
<protein>
    <recommendedName>
        <fullName evidence="4">4Fe-4S ferredoxin-type domain-containing protein</fullName>
    </recommendedName>
</protein>
<name>I4D4B8_DESAJ</name>
<dbReference type="Proteomes" id="UP000002892">
    <property type="component" value="Chromosome"/>
</dbReference>
<dbReference type="eggNOG" id="COG1145">
    <property type="taxonomic scope" value="Bacteria"/>
</dbReference>
<dbReference type="KEGG" id="dai:Desaci_1644"/>
<dbReference type="InterPro" id="IPR029039">
    <property type="entry name" value="Flavoprotein-like_sf"/>
</dbReference>
<feature type="domain" description="4Fe-4S ferredoxin-type" evidence="4">
    <location>
        <begin position="207"/>
        <end position="234"/>
    </location>
</feature>
<evidence type="ECO:0000256" key="1">
    <source>
        <dbReference type="ARBA" id="ARBA00022723"/>
    </source>
</evidence>
<feature type="domain" description="4Fe-4S ferredoxin-type" evidence="4">
    <location>
        <begin position="178"/>
        <end position="206"/>
    </location>
</feature>
<evidence type="ECO:0000313" key="5">
    <source>
        <dbReference type="EMBL" id="AFM40642.1"/>
    </source>
</evidence>
<proteinExistence type="predicted"/>
<reference evidence="5 6" key="1">
    <citation type="journal article" date="2012" name="J. Bacteriol.">
        <title>Complete genome sequences of Desulfosporosinus orientis DSM765T, Desulfosporosinus youngiae DSM17734T, Desulfosporosinus meridiei DSM13257T, and Desulfosporosinus acidiphilus DSM22704T.</title>
        <authorList>
            <person name="Pester M."/>
            <person name="Brambilla E."/>
            <person name="Alazard D."/>
            <person name="Rattei T."/>
            <person name="Weinmaier T."/>
            <person name="Han J."/>
            <person name="Lucas S."/>
            <person name="Lapidus A."/>
            <person name="Cheng J.F."/>
            <person name="Goodwin L."/>
            <person name="Pitluck S."/>
            <person name="Peters L."/>
            <person name="Ovchinnikova G."/>
            <person name="Teshima H."/>
            <person name="Detter J.C."/>
            <person name="Han C.S."/>
            <person name="Tapia R."/>
            <person name="Land M.L."/>
            <person name="Hauser L."/>
            <person name="Kyrpides N.C."/>
            <person name="Ivanova N.N."/>
            <person name="Pagani I."/>
            <person name="Huntmann M."/>
            <person name="Wei C.L."/>
            <person name="Davenport K.W."/>
            <person name="Daligault H."/>
            <person name="Chain P.S."/>
            <person name="Chen A."/>
            <person name="Mavromatis K."/>
            <person name="Markowitz V."/>
            <person name="Szeto E."/>
            <person name="Mikhailova N."/>
            <person name="Pati A."/>
            <person name="Wagner M."/>
            <person name="Woyke T."/>
            <person name="Ollivier B."/>
            <person name="Klenk H.P."/>
            <person name="Spring S."/>
            <person name="Loy A."/>
        </authorList>
    </citation>
    <scope>NUCLEOTIDE SEQUENCE [LARGE SCALE GENOMIC DNA]</scope>
    <source>
        <strain evidence="6">DSM 22704 / JCM 16185 / SJ4</strain>
    </source>
</reference>
<evidence type="ECO:0000313" key="6">
    <source>
        <dbReference type="Proteomes" id="UP000002892"/>
    </source>
</evidence>
<evidence type="ECO:0000259" key="4">
    <source>
        <dbReference type="PROSITE" id="PS51379"/>
    </source>
</evidence>
<dbReference type="GO" id="GO:0046872">
    <property type="term" value="F:metal ion binding"/>
    <property type="evidence" value="ECO:0007669"/>
    <property type="project" value="UniProtKB-KW"/>
</dbReference>
<organism evidence="5 6">
    <name type="scientific">Desulfosporosinus acidiphilus (strain DSM 22704 / JCM 16185 / SJ4)</name>
    <dbReference type="NCBI Taxonomy" id="646529"/>
    <lineage>
        <taxon>Bacteria</taxon>
        <taxon>Bacillati</taxon>
        <taxon>Bacillota</taxon>
        <taxon>Clostridia</taxon>
        <taxon>Eubacteriales</taxon>
        <taxon>Desulfitobacteriaceae</taxon>
        <taxon>Desulfosporosinus</taxon>
    </lineage>
</organism>
<dbReference type="PROSITE" id="PS00198">
    <property type="entry name" value="4FE4S_FER_1"/>
    <property type="match status" value="2"/>
</dbReference>
<dbReference type="InterPro" id="IPR017900">
    <property type="entry name" value="4Fe4S_Fe_S_CS"/>
</dbReference>
<keyword evidence="3" id="KW-0411">Iron-sulfur</keyword>
<dbReference type="Gene3D" id="3.30.70.20">
    <property type="match status" value="1"/>
</dbReference>
<dbReference type="GO" id="GO:0051536">
    <property type="term" value="F:iron-sulfur cluster binding"/>
    <property type="evidence" value="ECO:0007669"/>
    <property type="project" value="UniProtKB-KW"/>
</dbReference>
<evidence type="ECO:0000256" key="3">
    <source>
        <dbReference type="ARBA" id="ARBA00023014"/>
    </source>
</evidence>
<keyword evidence="2" id="KW-0408">Iron</keyword>
<dbReference type="InterPro" id="IPR047964">
    <property type="entry name" value="EFR1-like"/>
</dbReference>
<dbReference type="STRING" id="646529.Desaci_1644"/>
<dbReference type="HOGENOM" id="CLU_068049_0_0_9"/>
<keyword evidence="1" id="KW-0479">Metal-binding</keyword>
<dbReference type="EMBL" id="CP003639">
    <property type="protein sequence ID" value="AFM40642.1"/>
    <property type="molecule type" value="Genomic_DNA"/>
</dbReference>
<dbReference type="Pfam" id="PF13187">
    <property type="entry name" value="Fer4_9"/>
    <property type="match status" value="1"/>
</dbReference>